<dbReference type="GO" id="GO:0030163">
    <property type="term" value="P:protein catabolic process"/>
    <property type="evidence" value="ECO:0007669"/>
    <property type="project" value="InterPro"/>
</dbReference>
<keyword evidence="3" id="KW-1185">Reference proteome</keyword>
<feature type="domain" description="Adaptor protein ClpS core" evidence="1">
    <location>
        <begin position="20"/>
        <end position="74"/>
    </location>
</feature>
<dbReference type="OrthoDB" id="162238at2"/>
<organism evidence="2 3">
    <name type="scientific">Persephonella hydrogeniphila</name>
    <dbReference type="NCBI Taxonomy" id="198703"/>
    <lineage>
        <taxon>Bacteria</taxon>
        <taxon>Pseudomonadati</taxon>
        <taxon>Aquificota</taxon>
        <taxon>Aquificia</taxon>
        <taxon>Aquificales</taxon>
        <taxon>Hydrogenothermaceae</taxon>
        <taxon>Persephonella</taxon>
    </lineage>
</organism>
<dbReference type="InterPro" id="IPR014719">
    <property type="entry name" value="Ribosomal_bL12_C/ClpS-like"/>
</dbReference>
<dbReference type="Gene3D" id="3.30.1390.10">
    <property type="match status" value="1"/>
</dbReference>
<dbReference type="GO" id="GO:0008233">
    <property type="term" value="F:peptidase activity"/>
    <property type="evidence" value="ECO:0007669"/>
    <property type="project" value="UniProtKB-KW"/>
</dbReference>
<proteinExistence type="predicted"/>
<dbReference type="GO" id="GO:0006508">
    <property type="term" value="P:proteolysis"/>
    <property type="evidence" value="ECO:0007669"/>
    <property type="project" value="UniProtKB-KW"/>
</dbReference>
<accession>A0A285N759</accession>
<dbReference type="RefSeq" id="WP_096999655.1">
    <property type="nucleotide sequence ID" value="NZ_OBEI01000001.1"/>
</dbReference>
<name>A0A285N759_9AQUI</name>
<dbReference type="SUPFAM" id="SSF54736">
    <property type="entry name" value="ClpS-like"/>
    <property type="match status" value="1"/>
</dbReference>
<evidence type="ECO:0000313" key="3">
    <source>
        <dbReference type="Proteomes" id="UP000219036"/>
    </source>
</evidence>
<dbReference type="Pfam" id="PF02617">
    <property type="entry name" value="ClpS"/>
    <property type="match status" value="1"/>
</dbReference>
<reference evidence="3" key="1">
    <citation type="submission" date="2017-09" db="EMBL/GenBank/DDBJ databases">
        <authorList>
            <person name="Varghese N."/>
            <person name="Submissions S."/>
        </authorList>
    </citation>
    <scope>NUCLEOTIDE SEQUENCE [LARGE SCALE GENOMIC DNA]</scope>
    <source>
        <strain evidence="3">DSM 15103</strain>
    </source>
</reference>
<dbReference type="Proteomes" id="UP000219036">
    <property type="component" value="Unassembled WGS sequence"/>
</dbReference>
<dbReference type="EMBL" id="OBEI01000001">
    <property type="protein sequence ID" value="SNZ03806.1"/>
    <property type="molecule type" value="Genomic_DNA"/>
</dbReference>
<evidence type="ECO:0000259" key="1">
    <source>
        <dbReference type="Pfam" id="PF02617"/>
    </source>
</evidence>
<gene>
    <name evidence="2" type="ORF">SAMN06265182_0476</name>
</gene>
<evidence type="ECO:0000313" key="2">
    <source>
        <dbReference type="EMBL" id="SNZ03806.1"/>
    </source>
</evidence>
<sequence length="90" mass="10242">MGIGFEVQEEKKTEIGIPAKVIVYNDDWHTFEEVIYQLMKAIKCDLATAEALTWEIHTKGKAVVFEGDLEEALYVQNVLEEIDLSVEVII</sequence>
<keyword evidence="2" id="KW-0645">Protease</keyword>
<dbReference type="AlphaFoldDB" id="A0A285N759"/>
<keyword evidence="2" id="KW-0378">Hydrolase</keyword>
<dbReference type="InterPro" id="IPR003769">
    <property type="entry name" value="ClpS_core"/>
</dbReference>
<protein>
    <submittedName>
        <fullName evidence="2">ATP-dependent Clp protease adaptor protein ClpS</fullName>
    </submittedName>
</protein>